<feature type="transmembrane region" description="Helical" evidence="1">
    <location>
        <begin position="149"/>
        <end position="168"/>
    </location>
</feature>
<organism evidence="2 3">
    <name type="scientific">Cymbomonas tetramitiformis</name>
    <dbReference type="NCBI Taxonomy" id="36881"/>
    <lineage>
        <taxon>Eukaryota</taxon>
        <taxon>Viridiplantae</taxon>
        <taxon>Chlorophyta</taxon>
        <taxon>Pyramimonadophyceae</taxon>
        <taxon>Pyramimonadales</taxon>
        <taxon>Pyramimonadaceae</taxon>
        <taxon>Cymbomonas</taxon>
    </lineage>
</organism>
<keyword evidence="1" id="KW-0472">Membrane</keyword>
<keyword evidence="1" id="KW-1133">Transmembrane helix</keyword>
<evidence type="ECO:0000256" key="1">
    <source>
        <dbReference type="SAM" id="Phobius"/>
    </source>
</evidence>
<gene>
    <name evidence="2" type="ORF">CYMTET_10061</name>
</gene>
<feature type="transmembrane region" description="Helical" evidence="1">
    <location>
        <begin position="208"/>
        <end position="230"/>
    </location>
</feature>
<comment type="caution">
    <text evidence="2">The sequence shown here is derived from an EMBL/GenBank/DDBJ whole genome shotgun (WGS) entry which is preliminary data.</text>
</comment>
<keyword evidence="1" id="KW-0812">Transmembrane</keyword>
<feature type="transmembrane region" description="Helical" evidence="1">
    <location>
        <begin position="92"/>
        <end position="110"/>
    </location>
</feature>
<accession>A0AAE0GPX1</accession>
<dbReference type="EMBL" id="LGRX02003468">
    <property type="protein sequence ID" value="KAK3282194.1"/>
    <property type="molecule type" value="Genomic_DNA"/>
</dbReference>
<dbReference type="AlphaFoldDB" id="A0AAE0GPX1"/>
<name>A0AAE0GPX1_9CHLO</name>
<sequence length="276" mass="30859">MLSADIELEKEPTSVSLVSALTEYNHKHTNALGPVLRSSSGMAVARWKQLGQHRKYFDGKPRPLMRGWLHGVCVLVWFLSRDQLGLSANADTLASYVVFVYFFSALYHLVPWSHPLSYETAMFLDFVGIQVAYIGHIATWAGWTSWLAMASQFVACIVFAIGPTVLLGKASSANTTVMECGRRRRLYGTLVQQAMLCYAEICYMKHGVFLTLGIVGKFLFPLYFRHYAAYDAKRQGPLVWPGVWSPHENFHASTLIVHILGILGMAHAESLQSPSQ</sequence>
<feature type="transmembrane region" description="Helical" evidence="1">
    <location>
        <begin position="250"/>
        <end position="268"/>
    </location>
</feature>
<keyword evidence="3" id="KW-1185">Reference proteome</keyword>
<protein>
    <submittedName>
        <fullName evidence="2">Uncharacterized protein</fullName>
    </submittedName>
</protein>
<evidence type="ECO:0000313" key="3">
    <source>
        <dbReference type="Proteomes" id="UP001190700"/>
    </source>
</evidence>
<evidence type="ECO:0000313" key="2">
    <source>
        <dbReference type="EMBL" id="KAK3282194.1"/>
    </source>
</evidence>
<feature type="transmembrane region" description="Helical" evidence="1">
    <location>
        <begin position="63"/>
        <end position="80"/>
    </location>
</feature>
<dbReference type="Proteomes" id="UP001190700">
    <property type="component" value="Unassembled WGS sequence"/>
</dbReference>
<reference evidence="2 3" key="1">
    <citation type="journal article" date="2015" name="Genome Biol. Evol.">
        <title>Comparative Genomics of a Bacterivorous Green Alga Reveals Evolutionary Causalities and Consequences of Phago-Mixotrophic Mode of Nutrition.</title>
        <authorList>
            <person name="Burns J.A."/>
            <person name="Paasch A."/>
            <person name="Narechania A."/>
            <person name="Kim E."/>
        </authorList>
    </citation>
    <scope>NUCLEOTIDE SEQUENCE [LARGE SCALE GENOMIC DNA]</scope>
    <source>
        <strain evidence="2 3">PLY_AMNH</strain>
    </source>
</reference>
<proteinExistence type="predicted"/>